<dbReference type="GO" id="GO:0051536">
    <property type="term" value="F:iron-sulfur cluster binding"/>
    <property type="evidence" value="ECO:0007669"/>
    <property type="project" value="UniProtKB-KW"/>
</dbReference>
<comment type="similarity">
    <text evidence="2">Belongs to the class-V pyridoxal-phosphate-dependent aminotransferase family. NifS/IscS subfamily.</text>
</comment>
<dbReference type="Gene3D" id="1.10.260.50">
    <property type="match status" value="1"/>
</dbReference>
<accession>A0A969PQG8</accession>
<dbReference type="Gene3D" id="3.40.640.10">
    <property type="entry name" value="Type I PLP-dependent aspartate aminotransferase-like (Major domain)"/>
    <property type="match status" value="1"/>
</dbReference>
<dbReference type="EC" id="2.8.1.7" evidence="3"/>
<evidence type="ECO:0000256" key="9">
    <source>
        <dbReference type="ARBA" id="ARBA00050776"/>
    </source>
</evidence>
<reference evidence="12 13" key="1">
    <citation type="submission" date="2020-03" db="EMBL/GenBank/DDBJ databases">
        <title>Assessment of the enzymatic potential of alkaline-tolerant lipase obtained from Bacillus luteus H11 (technogenic soil) for the bioremediation of saline soils contaminated with petroleum substances.</title>
        <authorList>
            <person name="Kalwasinska A."/>
        </authorList>
    </citation>
    <scope>NUCLEOTIDE SEQUENCE [LARGE SCALE GENOMIC DNA]</scope>
    <source>
        <strain evidence="12 13">H11</strain>
    </source>
</reference>
<dbReference type="InterPro" id="IPR015424">
    <property type="entry name" value="PyrdxlP-dep_Trfase"/>
</dbReference>
<dbReference type="PIRSF" id="PIRSF005572">
    <property type="entry name" value="NifS"/>
    <property type="match status" value="1"/>
</dbReference>
<evidence type="ECO:0000256" key="3">
    <source>
        <dbReference type="ARBA" id="ARBA00012239"/>
    </source>
</evidence>
<dbReference type="GO" id="GO:0031071">
    <property type="term" value="F:cysteine desulfurase activity"/>
    <property type="evidence" value="ECO:0007669"/>
    <property type="project" value="UniProtKB-EC"/>
</dbReference>
<evidence type="ECO:0000256" key="6">
    <source>
        <dbReference type="ARBA" id="ARBA00022898"/>
    </source>
</evidence>
<evidence type="ECO:0000256" key="8">
    <source>
        <dbReference type="ARBA" id="ARBA00023014"/>
    </source>
</evidence>
<evidence type="ECO:0000256" key="7">
    <source>
        <dbReference type="ARBA" id="ARBA00023004"/>
    </source>
</evidence>
<evidence type="ECO:0000256" key="4">
    <source>
        <dbReference type="ARBA" id="ARBA00022679"/>
    </source>
</evidence>
<dbReference type="GO" id="GO:0046872">
    <property type="term" value="F:metal ion binding"/>
    <property type="evidence" value="ECO:0007669"/>
    <property type="project" value="UniProtKB-KW"/>
</dbReference>
<comment type="caution">
    <text evidence="12">The sequence shown here is derived from an EMBL/GenBank/DDBJ whole genome shotgun (WGS) entry which is preliminary data.</text>
</comment>
<keyword evidence="8" id="KW-0411">Iron-sulfur</keyword>
<evidence type="ECO:0000256" key="1">
    <source>
        <dbReference type="ARBA" id="ARBA00001933"/>
    </source>
</evidence>
<keyword evidence="7" id="KW-0408">Iron</keyword>
<dbReference type="SUPFAM" id="SSF53383">
    <property type="entry name" value="PLP-dependent transferases"/>
    <property type="match status" value="1"/>
</dbReference>
<dbReference type="Proteomes" id="UP000752012">
    <property type="component" value="Unassembled WGS sequence"/>
</dbReference>
<dbReference type="AlphaFoldDB" id="A0A969PQG8"/>
<feature type="domain" description="Aminotransferase class V" evidence="11">
    <location>
        <begin position="4"/>
        <end position="365"/>
    </location>
</feature>
<proteinExistence type="inferred from homology"/>
<comment type="catalytic activity">
    <reaction evidence="9">
        <text>(sulfur carrier)-H + L-cysteine = (sulfur carrier)-SH + L-alanine</text>
        <dbReference type="Rhea" id="RHEA:43892"/>
        <dbReference type="Rhea" id="RHEA-COMP:14737"/>
        <dbReference type="Rhea" id="RHEA-COMP:14739"/>
        <dbReference type="ChEBI" id="CHEBI:29917"/>
        <dbReference type="ChEBI" id="CHEBI:35235"/>
        <dbReference type="ChEBI" id="CHEBI:57972"/>
        <dbReference type="ChEBI" id="CHEBI:64428"/>
        <dbReference type="EC" id="2.8.1.7"/>
    </reaction>
</comment>
<dbReference type="EMBL" id="JAATHJ010000003">
    <property type="protein sequence ID" value="NJP36556.1"/>
    <property type="molecule type" value="Genomic_DNA"/>
</dbReference>
<dbReference type="InterPro" id="IPR016454">
    <property type="entry name" value="Cysteine_dSase"/>
</dbReference>
<dbReference type="Gene3D" id="3.90.1150.10">
    <property type="entry name" value="Aspartate Aminotransferase, domain 1"/>
    <property type="match status" value="1"/>
</dbReference>
<dbReference type="PANTHER" id="PTHR11601">
    <property type="entry name" value="CYSTEINE DESULFURYLASE FAMILY MEMBER"/>
    <property type="match status" value="1"/>
</dbReference>
<comment type="cofactor">
    <cofactor evidence="1 10">
        <name>pyridoxal 5'-phosphate</name>
        <dbReference type="ChEBI" id="CHEBI:597326"/>
    </cofactor>
</comment>
<keyword evidence="5" id="KW-0479">Metal-binding</keyword>
<evidence type="ECO:0000256" key="5">
    <source>
        <dbReference type="ARBA" id="ARBA00022723"/>
    </source>
</evidence>
<dbReference type="InterPro" id="IPR020578">
    <property type="entry name" value="Aminotrans_V_PyrdxlP_BS"/>
</dbReference>
<dbReference type="InterPro" id="IPR015421">
    <property type="entry name" value="PyrdxlP-dep_Trfase_major"/>
</dbReference>
<sequence>MERIYLDHAATTPVHPKAAEAMMPYFTSVFGNPSSTHHYGRESKAALQRARRILADAVGASAEEIVLTAGGTEADNLAIMGYARNHHHLGRHIITAVTEHHGVLHACQALEKEGFSVTYLNVDSSGLIRMEELEEALRDDTILVSLMTANNETGVVQPIQAIGDRLKEHQAVFHTDAVQAVGKREIHVSDLGVDMLAASAHKFNGPNGTGFLYVRKGIQLSPLLHGGSQERKRRAGTESTALAAGMAEALRLTLEEMELKQTEQERFRRLLLTQLEHGGAEAVVNGHPEERLSNVLNISFPGANVEQLLMNLDLEGIAVSSGSACTAGSIEASHVLTAMHGDSERGRSAVRFSFGLGTTDEQINRTAETLLRVLQRMKMLN</sequence>
<dbReference type="PROSITE" id="PS00595">
    <property type="entry name" value="AA_TRANSFER_CLASS_5"/>
    <property type="match status" value="1"/>
</dbReference>
<evidence type="ECO:0000256" key="2">
    <source>
        <dbReference type="ARBA" id="ARBA00006490"/>
    </source>
</evidence>
<organism evidence="12 13">
    <name type="scientific">Alkalicoccus luteus</name>
    <dbReference type="NCBI Taxonomy" id="1237094"/>
    <lineage>
        <taxon>Bacteria</taxon>
        <taxon>Bacillati</taxon>
        <taxon>Bacillota</taxon>
        <taxon>Bacilli</taxon>
        <taxon>Bacillales</taxon>
        <taxon>Bacillaceae</taxon>
        <taxon>Alkalicoccus</taxon>
    </lineage>
</organism>
<gene>
    <name evidence="12" type="ORF">HCN83_03000</name>
</gene>
<evidence type="ECO:0000256" key="10">
    <source>
        <dbReference type="RuleBase" id="RU004504"/>
    </source>
</evidence>
<dbReference type="RefSeq" id="WP_168004846.1">
    <property type="nucleotide sequence ID" value="NZ_JAATHJ010000003.1"/>
</dbReference>
<keyword evidence="4" id="KW-0808">Transferase</keyword>
<dbReference type="FunFam" id="3.40.640.10:FF:000084">
    <property type="entry name" value="IscS-like cysteine desulfurase"/>
    <property type="match status" value="1"/>
</dbReference>
<keyword evidence="6" id="KW-0663">Pyridoxal phosphate</keyword>
<name>A0A969PQG8_9BACI</name>
<dbReference type="Pfam" id="PF00266">
    <property type="entry name" value="Aminotran_5"/>
    <property type="match status" value="1"/>
</dbReference>
<protein>
    <recommendedName>
        <fullName evidence="3">cysteine desulfurase</fullName>
        <ecNumber evidence="3">2.8.1.7</ecNumber>
    </recommendedName>
</protein>
<evidence type="ECO:0000259" key="11">
    <source>
        <dbReference type="Pfam" id="PF00266"/>
    </source>
</evidence>
<keyword evidence="13" id="KW-1185">Reference proteome</keyword>
<evidence type="ECO:0000313" key="12">
    <source>
        <dbReference type="EMBL" id="NJP36556.1"/>
    </source>
</evidence>
<dbReference type="PANTHER" id="PTHR11601:SF34">
    <property type="entry name" value="CYSTEINE DESULFURASE"/>
    <property type="match status" value="1"/>
</dbReference>
<dbReference type="InterPro" id="IPR015422">
    <property type="entry name" value="PyrdxlP-dep_Trfase_small"/>
</dbReference>
<evidence type="ECO:0000313" key="13">
    <source>
        <dbReference type="Proteomes" id="UP000752012"/>
    </source>
</evidence>
<dbReference type="InterPro" id="IPR000192">
    <property type="entry name" value="Aminotrans_V_dom"/>
</dbReference>